<comment type="subcellular location">
    <subcellularLocation>
        <location evidence="1 12">Endoplasmic reticulum membrane</location>
        <topology evidence="1 12">Multi-pass membrane protein</topology>
    </subcellularLocation>
</comment>
<keyword evidence="11" id="KW-0325">Glycoprotein</keyword>
<dbReference type="Pfam" id="PF19316">
    <property type="entry name" value="PIGO_PIGG"/>
    <property type="match status" value="2"/>
</dbReference>
<accession>B6K2Q7</accession>
<dbReference type="AlphaFoldDB" id="B6K2Q7"/>
<evidence type="ECO:0000256" key="1">
    <source>
        <dbReference type="ARBA" id="ARBA00004477"/>
    </source>
</evidence>
<dbReference type="Gene3D" id="3.40.720.10">
    <property type="entry name" value="Alkaline Phosphatase, subunit A"/>
    <property type="match status" value="1"/>
</dbReference>
<evidence type="ECO:0000313" key="15">
    <source>
        <dbReference type="JaponicusDB" id="SJAG_02523"/>
    </source>
</evidence>
<dbReference type="RefSeq" id="XP_002173731.1">
    <property type="nucleotide sequence ID" value="XM_002173695.2"/>
</dbReference>
<dbReference type="EMBL" id="KE651166">
    <property type="protein sequence ID" value="EEB07438.1"/>
    <property type="molecule type" value="Genomic_DNA"/>
</dbReference>
<dbReference type="InterPro" id="IPR037674">
    <property type="entry name" value="PIG-G_N"/>
</dbReference>
<dbReference type="InterPro" id="IPR017850">
    <property type="entry name" value="Alkaline_phosphatase_core_sf"/>
</dbReference>
<feature type="transmembrane region" description="Helical" evidence="12">
    <location>
        <begin position="593"/>
        <end position="610"/>
    </location>
</feature>
<dbReference type="GO" id="GO:0006506">
    <property type="term" value="P:GPI anchor biosynthetic process"/>
    <property type="evidence" value="ECO:0000318"/>
    <property type="project" value="GO_Central"/>
</dbReference>
<feature type="transmembrane region" description="Helical" evidence="12">
    <location>
        <begin position="452"/>
        <end position="469"/>
    </location>
</feature>
<feature type="domain" description="GPI ethanolamine phosphate transferase 2 C-terminal" evidence="13">
    <location>
        <begin position="393"/>
        <end position="520"/>
    </location>
</feature>
<feature type="transmembrane region" description="Helical" evidence="12">
    <location>
        <begin position="401"/>
        <end position="420"/>
    </location>
</feature>
<dbReference type="InterPro" id="IPR002591">
    <property type="entry name" value="Phosphodiest/P_Trfase"/>
</dbReference>
<feature type="transmembrane region" description="Helical" evidence="12">
    <location>
        <begin position="531"/>
        <end position="550"/>
    </location>
</feature>
<feature type="transmembrane region" description="Helical" evidence="12">
    <location>
        <begin position="719"/>
        <end position="740"/>
    </location>
</feature>
<organism evidence="14 16">
    <name type="scientific">Schizosaccharomyces japonicus (strain yFS275 / FY16936)</name>
    <name type="common">Fission yeast</name>
    <dbReference type="NCBI Taxonomy" id="402676"/>
    <lineage>
        <taxon>Eukaryota</taxon>
        <taxon>Fungi</taxon>
        <taxon>Dikarya</taxon>
        <taxon>Ascomycota</taxon>
        <taxon>Taphrinomycotina</taxon>
        <taxon>Schizosaccharomycetes</taxon>
        <taxon>Schizosaccharomycetales</taxon>
        <taxon>Schizosaccharomycetaceae</taxon>
        <taxon>Schizosaccharomyces</taxon>
    </lineage>
</organism>
<dbReference type="GO" id="GO:0005886">
    <property type="term" value="C:plasma membrane"/>
    <property type="evidence" value="ECO:0007669"/>
    <property type="project" value="EnsemblFungi"/>
</dbReference>
<dbReference type="GeneID" id="7051151"/>
<dbReference type="Pfam" id="PF01663">
    <property type="entry name" value="Phosphodiest"/>
    <property type="match status" value="1"/>
</dbReference>
<feature type="domain" description="GPI ethanolamine phosphate transferase 2 C-terminal" evidence="13">
    <location>
        <begin position="583"/>
        <end position="738"/>
    </location>
</feature>
<dbReference type="OrthoDB" id="272139at2759"/>
<dbReference type="InterPro" id="IPR045687">
    <property type="entry name" value="PIGG/GPI7_C"/>
</dbReference>
<feature type="transmembrane region" description="Helical" evidence="12">
    <location>
        <begin position="663"/>
        <end position="683"/>
    </location>
</feature>
<keyword evidence="16" id="KW-1185">Reference proteome</keyword>
<evidence type="ECO:0000256" key="12">
    <source>
        <dbReference type="RuleBase" id="RU367106"/>
    </source>
</evidence>
<dbReference type="PANTHER" id="PTHR23072">
    <property type="entry name" value="PHOSPHATIDYLINOSITOL GLYCAN-RELATED"/>
    <property type="match status" value="1"/>
</dbReference>
<evidence type="ECO:0000313" key="16">
    <source>
        <dbReference type="Proteomes" id="UP000001744"/>
    </source>
</evidence>
<reference evidence="14 16" key="1">
    <citation type="journal article" date="2011" name="Science">
        <title>Comparative functional genomics of the fission yeasts.</title>
        <authorList>
            <person name="Rhind N."/>
            <person name="Chen Z."/>
            <person name="Yassour M."/>
            <person name="Thompson D.A."/>
            <person name="Haas B.J."/>
            <person name="Habib N."/>
            <person name="Wapinski I."/>
            <person name="Roy S."/>
            <person name="Lin M.F."/>
            <person name="Heiman D.I."/>
            <person name="Young S.K."/>
            <person name="Furuya K."/>
            <person name="Guo Y."/>
            <person name="Pidoux A."/>
            <person name="Chen H.M."/>
            <person name="Robbertse B."/>
            <person name="Goldberg J.M."/>
            <person name="Aoki K."/>
            <person name="Bayne E.H."/>
            <person name="Berlin A.M."/>
            <person name="Desjardins C.A."/>
            <person name="Dobbs E."/>
            <person name="Dukaj L."/>
            <person name="Fan L."/>
            <person name="FitzGerald M.G."/>
            <person name="French C."/>
            <person name="Gujja S."/>
            <person name="Hansen K."/>
            <person name="Keifenheim D."/>
            <person name="Levin J.Z."/>
            <person name="Mosher R.A."/>
            <person name="Mueller C.A."/>
            <person name="Pfiffner J."/>
            <person name="Priest M."/>
            <person name="Russ C."/>
            <person name="Smialowska A."/>
            <person name="Swoboda P."/>
            <person name="Sykes S.M."/>
            <person name="Vaughn M."/>
            <person name="Vengrova S."/>
            <person name="Yoder R."/>
            <person name="Zeng Q."/>
            <person name="Allshire R."/>
            <person name="Baulcombe D."/>
            <person name="Birren B.W."/>
            <person name="Brown W."/>
            <person name="Ekwall K."/>
            <person name="Kellis M."/>
            <person name="Leatherwood J."/>
            <person name="Levin H."/>
            <person name="Margalit H."/>
            <person name="Martienssen R."/>
            <person name="Nieduszynski C.A."/>
            <person name="Spatafora J.W."/>
            <person name="Friedman N."/>
            <person name="Dalgaard J.Z."/>
            <person name="Baumann P."/>
            <person name="Niki H."/>
            <person name="Regev A."/>
            <person name="Nusbaum C."/>
        </authorList>
    </citation>
    <scope>NUCLEOTIDE SEQUENCE [LARGE SCALE GENOMIC DNA]</scope>
    <source>
        <strain evidence="16">yFS275 / FY16936</strain>
    </source>
</reference>
<dbReference type="HOGENOM" id="CLU_004770_0_0_1"/>
<dbReference type="eggNOG" id="KOG2125">
    <property type="taxonomic scope" value="Eukaryota"/>
</dbReference>
<keyword evidence="5 12" id="KW-0337">GPI-anchor biosynthesis</keyword>
<dbReference type="STRING" id="402676.B6K2Q7"/>
<keyword evidence="10 12" id="KW-0472">Membrane</keyword>
<evidence type="ECO:0000256" key="5">
    <source>
        <dbReference type="ARBA" id="ARBA00022502"/>
    </source>
</evidence>
<protein>
    <recommendedName>
        <fullName evidence="4 12">GPI ethanolamine phosphate transferase 2</fullName>
    </recommendedName>
</protein>
<keyword evidence="8 12" id="KW-0256">Endoplasmic reticulum</keyword>
<feature type="transmembrane region" description="Helical" evidence="12">
    <location>
        <begin position="427"/>
        <end position="446"/>
    </location>
</feature>
<evidence type="ECO:0000313" key="14">
    <source>
        <dbReference type="EMBL" id="EEB07438.1"/>
    </source>
</evidence>
<evidence type="ECO:0000256" key="11">
    <source>
        <dbReference type="ARBA" id="ARBA00023180"/>
    </source>
</evidence>
<evidence type="ECO:0000256" key="3">
    <source>
        <dbReference type="ARBA" id="ARBA00005315"/>
    </source>
</evidence>
<dbReference type="PANTHER" id="PTHR23072:SF0">
    <property type="entry name" value="GPI ETHANOLAMINE PHOSPHATE TRANSFERASE 2"/>
    <property type="match status" value="1"/>
</dbReference>
<evidence type="ECO:0000256" key="9">
    <source>
        <dbReference type="ARBA" id="ARBA00022989"/>
    </source>
</evidence>
<dbReference type="GO" id="GO:0051267">
    <property type="term" value="F:CP2 mannose-ethanolamine phosphotransferase activity"/>
    <property type="evidence" value="ECO:0000318"/>
    <property type="project" value="GO_Central"/>
</dbReference>
<name>B6K2Q7_SCHJY</name>
<keyword evidence="7 12" id="KW-0812">Transmembrane</keyword>
<dbReference type="Proteomes" id="UP000001744">
    <property type="component" value="Unassembled WGS sequence"/>
</dbReference>
<dbReference type="InterPro" id="IPR039527">
    <property type="entry name" value="PIGG/GPI7"/>
</dbReference>
<feature type="transmembrane region" description="Helical" evidence="12">
    <location>
        <begin position="505"/>
        <end position="524"/>
    </location>
</feature>
<comment type="similarity">
    <text evidence="3 12">Belongs to the PIGG/PIGN/PIGO family. PIGG subfamily.</text>
</comment>
<sequence>MFLARAFGCLLGLAGLICFIGSFFPFRVASTGFAERDANMPTAAVQRLVFIMIDSMRSDFMFAEDSPMSFMKQLIQNSSHALAFSSYARVPTVTMPRLKALTTGSIPNFLDTLLNIAESDASSLSAQDHWIRQLVSYNKSIEFYGDNTWLKLFPNMFTAYDGTSSFFVSDYETVDTNVTRHLGHILATDKEGKLPWDAVIMHYLGVDHIGHLHGPKSPLMPDKLREMDRVIEEVYLSLQELDHSTNTHSMMVVCGDHGMNELGNHGGSSAGETSAAMTLLFPSYDLEHTNIMIPIEQRANPYSIYRTIEQSDLVPTLSLLLGIPIAKNSIGVIVPEVLKLWDEQEQEKVLYHNLKQLKALTSTANDLWPPLHSANQVLLEQLYNLQEQLSSSASSYKLKTMILGLVLLFLSTVTWAGFALYHDYSSLLSVLPIVAGSAICMFSSSFVEEEQVFWYFCAGTLATLQFLSLNSVPRNIVHLVALSILIRWNQTGQKHADLPGLVDDILVGRPYLALLLCFLPIYIVCKRSYSFLVAAAGVCVYVLKSLQLYPAFSIGLIANTTLQVNVARLCFTLLIAAILLSRRRRVFLQSLRVFLLLQTPANNFILYVLYDILHSTIPQTSSTYSFLLRFVYEQMSFFTSGNSNSLSSIDLMNAYNGLSSYRVFPVGMLLFYSVFSSPLWWTLYEIQAKQTKPMLFALFSTACLFFLCTSCTILRNHLFIWSVFCPKLIYQVIWSTLYLLNRTILTVTL</sequence>
<dbReference type="JaponicusDB" id="SJAG_02523">
    <property type="gene designation" value="gpi7"/>
</dbReference>
<evidence type="ECO:0000256" key="2">
    <source>
        <dbReference type="ARBA" id="ARBA00004687"/>
    </source>
</evidence>
<evidence type="ECO:0000256" key="10">
    <source>
        <dbReference type="ARBA" id="ARBA00023136"/>
    </source>
</evidence>
<dbReference type="CDD" id="cd16024">
    <property type="entry name" value="GPI_EPT_2"/>
    <property type="match status" value="1"/>
</dbReference>
<proteinExistence type="inferred from homology"/>
<evidence type="ECO:0000256" key="4">
    <source>
        <dbReference type="ARBA" id="ARBA00020830"/>
    </source>
</evidence>
<comment type="pathway">
    <text evidence="2 12">Glycolipid biosynthesis; glycosylphosphatidylinositol-anchor biosynthesis.</text>
</comment>
<feature type="transmembrane region" description="Helical" evidence="12">
    <location>
        <begin position="562"/>
        <end position="581"/>
    </location>
</feature>
<evidence type="ECO:0000259" key="13">
    <source>
        <dbReference type="Pfam" id="PF19316"/>
    </source>
</evidence>
<feature type="transmembrane region" description="Helical" evidence="12">
    <location>
        <begin position="695"/>
        <end position="713"/>
    </location>
</feature>
<comment type="function">
    <text evidence="12">Ethanolamine phosphate transferase involved in glycosylphosphatidylinositol-anchor biosynthesis. Transfers ethanolamine phosphate to the GPI second mannose.</text>
</comment>
<keyword evidence="6 12" id="KW-0808">Transferase</keyword>
<evidence type="ECO:0000256" key="7">
    <source>
        <dbReference type="ARBA" id="ARBA00022692"/>
    </source>
</evidence>
<gene>
    <name evidence="15" type="primary">gpi7</name>
    <name evidence="14" type="ORF">SJAG_02523</name>
</gene>
<dbReference type="UniPathway" id="UPA00196"/>
<dbReference type="VEuPathDB" id="FungiDB:SJAG_02523"/>
<dbReference type="OMA" id="SWNQTGQ"/>
<dbReference type="GO" id="GO:0005789">
    <property type="term" value="C:endoplasmic reticulum membrane"/>
    <property type="evidence" value="ECO:0000318"/>
    <property type="project" value="GO_Central"/>
</dbReference>
<evidence type="ECO:0000256" key="8">
    <source>
        <dbReference type="ARBA" id="ARBA00022824"/>
    </source>
</evidence>
<evidence type="ECO:0000256" key="6">
    <source>
        <dbReference type="ARBA" id="ARBA00022679"/>
    </source>
</evidence>
<keyword evidence="9 12" id="KW-1133">Transmembrane helix</keyword>
<dbReference type="SUPFAM" id="SSF53649">
    <property type="entry name" value="Alkaline phosphatase-like"/>
    <property type="match status" value="1"/>
</dbReference>